<evidence type="ECO:0000256" key="1">
    <source>
        <dbReference type="ARBA" id="ARBA00000373"/>
    </source>
</evidence>
<dbReference type="RefSeq" id="WP_368390644.1">
    <property type="nucleotide sequence ID" value="NZ_JBFRYC010000001.1"/>
</dbReference>
<feature type="domain" description="Guanylate kinase/L-type calcium channel beta subunit" evidence="7">
    <location>
        <begin position="7"/>
        <end position="183"/>
    </location>
</feature>
<evidence type="ECO:0000256" key="6">
    <source>
        <dbReference type="HAMAP-Rule" id="MF_00836"/>
    </source>
</evidence>
<dbReference type="SUPFAM" id="SSF52540">
    <property type="entry name" value="P-loop containing nucleoside triphosphate hydrolases"/>
    <property type="match status" value="1"/>
</dbReference>
<name>A0ABV3TFZ4_9RHOB</name>
<sequence length="184" mass="19806">MTQGCKTGRLVAVVGASGVGKDTLIRAAMQHDPALHWARRAITRPASGSEPFEPLSEAEFDARLAADAFALQWHAHGLRYGVSHAELAPLHHGQMVIFNGSRAALAEAWAQYPALHVIEITAPDALRTERLAARGRESTAQIAARITRRVAALPDGLPLHQVCNDGSQETGLRRFQAALQAVRA</sequence>
<accession>A0ABV3TFZ4</accession>
<comment type="caution">
    <text evidence="6">Lacks conserved residue(s) required for the propagation of feature annotation.</text>
</comment>
<evidence type="ECO:0000256" key="2">
    <source>
        <dbReference type="ARBA" id="ARBA00005069"/>
    </source>
</evidence>
<gene>
    <name evidence="6 8" type="primary">phnN</name>
    <name evidence="8" type="ORF">AB4874_01270</name>
</gene>
<dbReference type="Gene3D" id="3.40.50.300">
    <property type="entry name" value="P-loop containing nucleotide triphosphate hydrolases"/>
    <property type="match status" value="1"/>
</dbReference>
<comment type="function">
    <text evidence="6">Catalyzes the phosphorylation of ribose 1,5-bisphosphate to 5-phospho-D-ribosyl alpha-1-diphosphate (PRPP).</text>
</comment>
<evidence type="ECO:0000313" key="9">
    <source>
        <dbReference type="Proteomes" id="UP001557465"/>
    </source>
</evidence>
<evidence type="ECO:0000313" key="8">
    <source>
        <dbReference type="EMBL" id="MEX1660280.1"/>
    </source>
</evidence>
<proteinExistence type="inferred from homology"/>
<dbReference type="EC" id="2.7.4.23" evidence="6"/>
<keyword evidence="4 6" id="KW-0547">Nucleotide-binding</keyword>
<protein>
    <recommendedName>
        <fullName evidence="6">Ribose 1,5-bisphosphate phosphokinase PhnN</fullName>
        <ecNumber evidence="6">2.7.4.23</ecNumber>
    </recommendedName>
    <alternativeName>
        <fullName evidence="6">Ribose 1,5-bisphosphokinase</fullName>
    </alternativeName>
</protein>
<dbReference type="NCBIfam" id="TIGR02322">
    <property type="entry name" value="phosphon_PhnN"/>
    <property type="match status" value="1"/>
</dbReference>
<dbReference type="InterPro" id="IPR012699">
    <property type="entry name" value="PhnN"/>
</dbReference>
<evidence type="ECO:0000256" key="5">
    <source>
        <dbReference type="ARBA" id="ARBA00022840"/>
    </source>
</evidence>
<dbReference type="InterPro" id="IPR027417">
    <property type="entry name" value="P-loop_NTPase"/>
</dbReference>
<evidence type="ECO:0000256" key="3">
    <source>
        <dbReference type="ARBA" id="ARBA00022679"/>
    </source>
</evidence>
<keyword evidence="9" id="KW-1185">Reference proteome</keyword>
<keyword evidence="3 6" id="KW-0808">Transferase</keyword>
<reference evidence="8 9" key="1">
    <citation type="journal article" date="2011" name="Int. J. Syst. Evol. Microbiol.">
        <title>Zhongshania antarctica gen. nov., sp. nov. and Zhongshania guokunii sp. nov., gammaproteobacteria respectively isolated from coastal attached (fast) ice and surface seawater of the Antarctic.</title>
        <authorList>
            <person name="Li H.J."/>
            <person name="Zhang X.Y."/>
            <person name="Chen C.X."/>
            <person name="Zhang Y.J."/>
            <person name="Gao Z.M."/>
            <person name="Yu Y."/>
            <person name="Chen X.L."/>
            <person name="Chen B."/>
            <person name="Zhang Y.Z."/>
        </authorList>
    </citation>
    <scope>NUCLEOTIDE SEQUENCE [LARGE SCALE GENOMIC DNA]</scope>
    <source>
        <strain evidence="8 9">15-R06ZXC-3</strain>
    </source>
</reference>
<comment type="caution">
    <text evidence="8">The sequence shown here is derived from an EMBL/GenBank/DDBJ whole genome shotgun (WGS) entry which is preliminary data.</text>
</comment>
<evidence type="ECO:0000259" key="7">
    <source>
        <dbReference type="SMART" id="SM00072"/>
    </source>
</evidence>
<keyword evidence="5 6" id="KW-0067">ATP-binding</keyword>
<comment type="similarity">
    <text evidence="6">Belongs to the ribose 1,5-bisphosphokinase family.</text>
</comment>
<dbReference type="InterPro" id="IPR008145">
    <property type="entry name" value="GK/Ca_channel_bsu"/>
</dbReference>
<dbReference type="SMART" id="SM00072">
    <property type="entry name" value="GuKc"/>
    <property type="match status" value="1"/>
</dbReference>
<comment type="catalytic activity">
    <reaction evidence="1 6">
        <text>alpha-D-ribose 1,5-bisphosphate + ATP = 5-phospho-alpha-D-ribose 1-diphosphate + ADP</text>
        <dbReference type="Rhea" id="RHEA:20109"/>
        <dbReference type="ChEBI" id="CHEBI:30616"/>
        <dbReference type="ChEBI" id="CHEBI:58017"/>
        <dbReference type="ChEBI" id="CHEBI:68688"/>
        <dbReference type="ChEBI" id="CHEBI:456216"/>
        <dbReference type="EC" id="2.7.4.23"/>
    </reaction>
</comment>
<dbReference type="Proteomes" id="UP001557465">
    <property type="component" value="Unassembled WGS sequence"/>
</dbReference>
<dbReference type="EMBL" id="JBFRYC010000001">
    <property type="protein sequence ID" value="MEX1660280.1"/>
    <property type="molecule type" value="Genomic_DNA"/>
</dbReference>
<organism evidence="8 9">
    <name type="scientific">Thioclava arctica</name>
    <dbReference type="NCBI Taxonomy" id="3238301"/>
    <lineage>
        <taxon>Bacteria</taxon>
        <taxon>Pseudomonadati</taxon>
        <taxon>Pseudomonadota</taxon>
        <taxon>Alphaproteobacteria</taxon>
        <taxon>Rhodobacterales</taxon>
        <taxon>Paracoccaceae</taxon>
        <taxon>Thioclava</taxon>
    </lineage>
</organism>
<comment type="pathway">
    <text evidence="2 6">Metabolic intermediate biosynthesis; 5-phospho-alpha-D-ribose 1-diphosphate biosynthesis; 5-phospho-alpha-D-ribose 1-diphosphate from D-ribose 5-phosphate (route II): step 3/3.</text>
</comment>
<dbReference type="HAMAP" id="MF_00836">
    <property type="entry name" value="PhnN"/>
    <property type="match status" value="1"/>
</dbReference>
<evidence type="ECO:0000256" key="4">
    <source>
        <dbReference type="ARBA" id="ARBA00022741"/>
    </source>
</evidence>